<evidence type="ECO:0000256" key="1">
    <source>
        <dbReference type="PROSITE-ProRule" id="PRU00047"/>
    </source>
</evidence>
<feature type="compositionally biased region" description="Basic and acidic residues" evidence="2">
    <location>
        <begin position="14"/>
        <end position="27"/>
    </location>
</feature>
<dbReference type="InterPro" id="IPR001878">
    <property type="entry name" value="Znf_CCHC"/>
</dbReference>
<comment type="caution">
    <text evidence="4">The sequence shown here is derived from an EMBL/GenBank/DDBJ whole genome shotgun (WGS) entry which is preliminary data.</text>
</comment>
<evidence type="ECO:0000259" key="3">
    <source>
        <dbReference type="PROSITE" id="PS50158"/>
    </source>
</evidence>
<accession>A0A0L7L3H8</accession>
<keyword evidence="5" id="KW-1185">Reference proteome</keyword>
<dbReference type="Proteomes" id="UP000037510">
    <property type="component" value="Unassembled WGS sequence"/>
</dbReference>
<dbReference type="SUPFAM" id="SSF50630">
    <property type="entry name" value="Acid proteases"/>
    <property type="match status" value="1"/>
</dbReference>
<keyword evidence="1" id="KW-0479">Metal-binding</keyword>
<evidence type="ECO:0000313" key="4">
    <source>
        <dbReference type="EMBL" id="KOB69839.1"/>
    </source>
</evidence>
<keyword evidence="1" id="KW-0862">Zinc</keyword>
<sequence length="288" mass="32127">MSNNREPYAPQPFSKDRNINTGDDKSNNRAGAKINHGLFCYNCKEKGHPFSRCPKPLVKCSHCNKIGHKAELCHSKLNTGSTKADTVAKTMRISNTKPCNKFIKEVIVEGVPLEAFIDLGSEVTLIAQSRFTKLGLTHDHTPSSMKGFGNHLVCSMGSAKLNLSIDGVDAIVLCRVVEDRFLEKHLLVGQSFTEQPHIVVYKDVNRLQFIHVDTEMPIDVQDEDDDRLEKIRILAYCKLYGTASVRAMTETLFTGSVIVDTKVVGQARDADIFVSWPDTTQSVFTRIQ</sequence>
<dbReference type="Gene3D" id="4.10.60.10">
    <property type="entry name" value="Zinc finger, CCHC-type"/>
    <property type="match status" value="1"/>
</dbReference>
<evidence type="ECO:0000313" key="5">
    <source>
        <dbReference type="Proteomes" id="UP000037510"/>
    </source>
</evidence>
<dbReference type="InterPro" id="IPR021109">
    <property type="entry name" value="Peptidase_aspartic_dom_sf"/>
</dbReference>
<dbReference type="GO" id="GO:0008270">
    <property type="term" value="F:zinc ion binding"/>
    <property type="evidence" value="ECO:0007669"/>
    <property type="project" value="UniProtKB-KW"/>
</dbReference>
<dbReference type="PROSITE" id="PS50158">
    <property type="entry name" value="ZF_CCHC"/>
    <property type="match status" value="1"/>
</dbReference>
<feature type="region of interest" description="Disordered" evidence="2">
    <location>
        <begin position="1"/>
        <end position="29"/>
    </location>
</feature>
<reference evidence="4 5" key="1">
    <citation type="journal article" date="2015" name="Genome Biol. Evol.">
        <title>The genome of winter moth (Operophtera brumata) provides a genomic perspective on sexual dimorphism and phenology.</title>
        <authorList>
            <person name="Derks M.F."/>
            <person name="Smit S."/>
            <person name="Salis L."/>
            <person name="Schijlen E."/>
            <person name="Bossers A."/>
            <person name="Mateman C."/>
            <person name="Pijl A.S."/>
            <person name="de Ridder D."/>
            <person name="Groenen M.A."/>
            <person name="Visser M.E."/>
            <person name="Megens H.J."/>
        </authorList>
    </citation>
    <scope>NUCLEOTIDE SEQUENCE [LARGE SCALE GENOMIC DNA]</scope>
    <source>
        <strain evidence="4">WM2013NL</strain>
        <tissue evidence="4">Head and thorax</tissue>
    </source>
</reference>
<feature type="domain" description="CCHC-type" evidence="3">
    <location>
        <begin position="40"/>
        <end position="55"/>
    </location>
</feature>
<dbReference type="SMART" id="SM00343">
    <property type="entry name" value="ZnF_C2HC"/>
    <property type="match status" value="2"/>
</dbReference>
<evidence type="ECO:0000256" key="2">
    <source>
        <dbReference type="SAM" id="MobiDB-lite"/>
    </source>
</evidence>
<organism evidence="4 5">
    <name type="scientific">Operophtera brumata</name>
    <name type="common">Winter moth</name>
    <name type="synonym">Phalaena brumata</name>
    <dbReference type="NCBI Taxonomy" id="104452"/>
    <lineage>
        <taxon>Eukaryota</taxon>
        <taxon>Metazoa</taxon>
        <taxon>Ecdysozoa</taxon>
        <taxon>Arthropoda</taxon>
        <taxon>Hexapoda</taxon>
        <taxon>Insecta</taxon>
        <taxon>Pterygota</taxon>
        <taxon>Neoptera</taxon>
        <taxon>Endopterygota</taxon>
        <taxon>Lepidoptera</taxon>
        <taxon>Glossata</taxon>
        <taxon>Ditrysia</taxon>
        <taxon>Geometroidea</taxon>
        <taxon>Geometridae</taxon>
        <taxon>Larentiinae</taxon>
        <taxon>Operophtera</taxon>
    </lineage>
</organism>
<dbReference type="EMBL" id="JTDY01003267">
    <property type="protein sequence ID" value="KOB69839.1"/>
    <property type="molecule type" value="Genomic_DNA"/>
</dbReference>
<dbReference type="SUPFAM" id="SSF57756">
    <property type="entry name" value="Retrovirus zinc finger-like domains"/>
    <property type="match status" value="1"/>
</dbReference>
<gene>
    <name evidence="4" type="ORF">OBRU01_16071</name>
</gene>
<dbReference type="AlphaFoldDB" id="A0A0L7L3H8"/>
<dbReference type="GO" id="GO:0003676">
    <property type="term" value="F:nucleic acid binding"/>
    <property type="evidence" value="ECO:0007669"/>
    <property type="project" value="InterPro"/>
</dbReference>
<proteinExistence type="predicted"/>
<keyword evidence="1" id="KW-0863">Zinc-finger</keyword>
<dbReference type="Gene3D" id="2.40.70.10">
    <property type="entry name" value="Acid Proteases"/>
    <property type="match status" value="1"/>
</dbReference>
<dbReference type="InterPro" id="IPR036875">
    <property type="entry name" value="Znf_CCHC_sf"/>
</dbReference>
<name>A0A0L7L3H8_OPEBR</name>
<protein>
    <recommendedName>
        <fullName evidence="3">CCHC-type domain-containing protein</fullName>
    </recommendedName>
</protein>